<reference evidence="4 5" key="1">
    <citation type="journal article" date="2020" name="J. Phycol.">
        <title>Comparative genome analysis reveals Cyanidiococcus gen. nov., a new extremophilic red algal genus sister to Cyanidioschyzon (Cyanidioschyzonaceae, Rhodophyta).</title>
        <authorList>
            <person name="Liu S.-L."/>
            <person name="Chiang Y.-R."/>
            <person name="Yoon H.S."/>
            <person name="Fu H.-Y."/>
        </authorList>
    </citation>
    <scope>NUCLEOTIDE SEQUENCE [LARGE SCALE GENOMIC DNA]</scope>
    <source>
        <strain evidence="4 5">THAL066</strain>
    </source>
</reference>
<feature type="repeat" description="WD" evidence="3">
    <location>
        <begin position="340"/>
        <end position="374"/>
    </location>
</feature>
<evidence type="ECO:0000313" key="4">
    <source>
        <dbReference type="EMBL" id="KAF6003214.1"/>
    </source>
</evidence>
<name>A0A7J7IKM7_9RHOD</name>
<evidence type="ECO:0000256" key="3">
    <source>
        <dbReference type="PROSITE-ProRule" id="PRU00221"/>
    </source>
</evidence>
<dbReference type="OrthoDB" id="972532at2759"/>
<proteinExistence type="predicted"/>
<dbReference type="Pfam" id="PF00400">
    <property type="entry name" value="WD40"/>
    <property type="match status" value="3"/>
</dbReference>
<evidence type="ECO:0000256" key="2">
    <source>
        <dbReference type="ARBA" id="ARBA00022737"/>
    </source>
</evidence>
<organism evidence="4 5">
    <name type="scientific">Cyanidiococcus yangmingshanensis</name>
    <dbReference type="NCBI Taxonomy" id="2690220"/>
    <lineage>
        <taxon>Eukaryota</taxon>
        <taxon>Rhodophyta</taxon>
        <taxon>Bangiophyceae</taxon>
        <taxon>Cyanidiales</taxon>
        <taxon>Cyanidiaceae</taxon>
        <taxon>Cyanidiococcus</taxon>
    </lineage>
</organism>
<dbReference type="PROSITE" id="PS50082">
    <property type="entry name" value="WD_REPEATS_2"/>
    <property type="match status" value="3"/>
</dbReference>
<dbReference type="InterPro" id="IPR015943">
    <property type="entry name" value="WD40/YVTN_repeat-like_dom_sf"/>
</dbReference>
<evidence type="ECO:0000256" key="1">
    <source>
        <dbReference type="ARBA" id="ARBA00022574"/>
    </source>
</evidence>
<keyword evidence="5" id="KW-1185">Reference proteome</keyword>
<keyword evidence="1 3" id="KW-0853">WD repeat</keyword>
<accession>A0A7J7IKM7</accession>
<dbReference type="PANTHER" id="PTHR22838:SF0">
    <property type="entry name" value="WD REPEAT-CONTAINING PROTEIN 26"/>
    <property type="match status" value="1"/>
</dbReference>
<gene>
    <name evidence="4" type="primary">WDR26</name>
    <name evidence="4" type="ORF">F1559_001267</name>
</gene>
<feature type="repeat" description="WD" evidence="3">
    <location>
        <begin position="298"/>
        <end position="339"/>
    </location>
</feature>
<dbReference type="PROSITE" id="PS00678">
    <property type="entry name" value="WD_REPEATS_1"/>
    <property type="match status" value="2"/>
</dbReference>
<dbReference type="InterPro" id="IPR036322">
    <property type="entry name" value="WD40_repeat_dom_sf"/>
</dbReference>
<dbReference type="SMART" id="SM00320">
    <property type="entry name" value="WD40"/>
    <property type="match status" value="4"/>
</dbReference>
<sequence>MVFQIQRHYKSRDSSALTTSSKRHASFCSAISFTSFCVSFFAEREYRVPEREVLSTNQRKSRGFTESCISLSSSSCWRRIQWRDVTPGDLNRLSLAVVRVCAACTATNDKHHQSMISAFSPDVCEKIESHSTASTMSAEKLHRARDQLFHQLQKYICKEKTIEKSRLETLLSRALRENMLQACFPYTVQDRPSLLEDFVFNPTAIPNKTWRILKGHHDEVWLVQFSHSGEWLLSAGKDGSILLWNLDRMRQNPEQLIVSRYVSQISDNENSSDDLDKQGGRYSSDGTDTHAFGVCIVLSGHADAVCAAAWSPDDRIILSAGSDLFVRLWDTQTGRCLFRSEKQAHAITACAWLKNGDLFVTSSTDCNLYVWQIEGCEDDALRDSSSWRVNIVLVFHGKIFNDIAVSSFRNEIIGICTERRICRYDVDQACAIAPCVEEVENMTSLCMSRCEETPVVLVSTSSEGASRPEIHEWDLERNTLVQRYVGQQQGRFVIRSCFGGFRECFVLSGSEDAHCLHVEKKHRPVVRSIVRPHRDSECGLMEPDGAYTVRISER</sequence>
<keyword evidence="2" id="KW-0677">Repeat</keyword>
<dbReference type="InterPro" id="IPR001680">
    <property type="entry name" value="WD40_rpt"/>
</dbReference>
<dbReference type="Gene3D" id="2.130.10.10">
    <property type="entry name" value="YVTN repeat-like/Quinoprotein amine dehydrogenase"/>
    <property type="match status" value="1"/>
</dbReference>
<feature type="repeat" description="WD" evidence="3">
    <location>
        <begin position="213"/>
        <end position="254"/>
    </location>
</feature>
<dbReference type="SUPFAM" id="SSF50978">
    <property type="entry name" value="WD40 repeat-like"/>
    <property type="match status" value="1"/>
</dbReference>
<dbReference type="AlphaFoldDB" id="A0A7J7IKM7"/>
<dbReference type="PANTHER" id="PTHR22838">
    <property type="entry name" value="WD REPEAT PROTEIN 26-RELATED"/>
    <property type="match status" value="1"/>
</dbReference>
<evidence type="ECO:0000313" key="5">
    <source>
        <dbReference type="Proteomes" id="UP000530660"/>
    </source>
</evidence>
<protein>
    <submittedName>
        <fullName evidence="4">WD repeat-containing protein 26</fullName>
    </submittedName>
</protein>
<dbReference type="EMBL" id="VWRR01000007">
    <property type="protein sequence ID" value="KAF6003214.1"/>
    <property type="molecule type" value="Genomic_DNA"/>
</dbReference>
<comment type="caution">
    <text evidence="4">The sequence shown here is derived from an EMBL/GenBank/DDBJ whole genome shotgun (WGS) entry which is preliminary data.</text>
</comment>
<dbReference type="InterPro" id="IPR051350">
    <property type="entry name" value="WD_repeat-ST_regulator"/>
</dbReference>
<dbReference type="Proteomes" id="UP000530660">
    <property type="component" value="Unassembled WGS sequence"/>
</dbReference>
<dbReference type="InterPro" id="IPR019775">
    <property type="entry name" value="WD40_repeat_CS"/>
</dbReference>
<dbReference type="PROSITE" id="PS50294">
    <property type="entry name" value="WD_REPEATS_REGION"/>
    <property type="match status" value="2"/>
</dbReference>